<feature type="region of interest" description="Disordered" evidence="1">
    <location>
        <begin position="283"/>
        <end position="313"/>
    </location>
</feature>
<accession>A0AAN7UC52</accession>
<name>A0AAN7UC52_9PEZI</name>
<feature type="compositionally biased region" description="Acidic residues" evidence="1">
    <location>
        <begin position="283"/>
        <end position="294"/>
    </location>
</feature>
<protein>
    <submittedName>
        <fullName evidence="2">Uncharacterized protein</fullName>
    </submittedName>
</protein>
<organism evidence="2 3">
    <name type="scientific">Xylaria bambusicola</name>
    <dbReference type="NCBI Taxonomy" id="326684"/>
    <lineage>
        <taxon>Eukaryota</taxon>
        <taxon>Fungi</taxon>
        <taxon>Dikarya</taxon>
        <taxon>Ascomycota</taxon>
        <taxon>Pezizomycotina</taxon>
        <taxon>Sordariomycetes</taxon>
        <taxon>Xylariomycetidae</taxon>
        <taxon>Xylariales</taxon>
        <taxon>Xylariaceae</taxon>
        <taxon>Xylaria</taxon>
    </lineage>
</organism>
<dbReference type="AlphaFoldDB" id="A0AAN7UC52"/>
<dbReference type="Proteomes" id="UP001305414">
    <property type="component" value="Unassembled WGS sequence"/>
</dbReference>
<proteinExistence type="predicted"/>
<sequence length="338" mass="37546">MTPRNAFGFRRSIPARSACWIGEPESPTARYPSVADICTIRRVLQPGSSPAIAGRKYRNGLKAEQQLTPLPYIRKGYQLKPKHTTCRRKPHALRIGWDGDEREDGRRLASDPTVLLPGEGRRRTPRLERQEAFRAPHNREDDAIDDDAALYRLGILYDDGDGNSPHVRGSGFCLDTIVHSEPTYSIHPAKRARKTRIPQLKEEDLHLSVNLLSTYLTEDNAIARFLEPRQDEVRVWLHSGDYDVPQVSSVPLATIQELVESTTHSRGPAAASDLPELVSDIEEDEGHEEGEEGGDWALVSDPSADSVSLDTDIDVITDDREAASPVDGAWVFIAGDDS</sequence>
<dbReference type="EMBL" id="JAWHQM010000012">
    <property type="protein sequence ID" value="KAK5629530.1"/>
    <property type="molecule type" value="Genomic_DNA"/>
</dbReference>
<keyword evidence="3" id="KW-1185">Reference proteome</keyword>
<gene>
    <name evidence="2" type="ORF">RRF57_005245</name>
</gene>
<feature type="region of interest" description="Disordered" evidence="1">
    <location>
        <begin position="102"/>
        <end position="122"/>
    </location>
</feature>
<evidence type="ECO:0000313" key="2">
    <source>
        <dbReference type="EMBL" id="KAK5629530.1"/>
    </source>
</evidence>
<comment type="caution">
    <text evidence="2">The sequence shown here is derived from an EMBL/GenBank/DDBJ whole genome shotgun (WGS) entry which is preliminary data.</text>
</comment>
<evidence type="ECO:0000256" key="1">
    <source>
        <dbReference type="SAM" id="MobiDB-lite"/>
    </source>
</evidence>
<reference evidence="2 3" key="1">
    <citation type="submission" date="2023-10" db="EMBL/GenBank/DDBJ databases">
        <title>Draft genome sequence of Xylaria bambusicola isolate GMP-LS, the root and basal stem rot pathogen of sugarcane in Indonesia.</title>
        <authorList>
            <person name="Selvaraj P."/>
            <person name="Muralishankar V."/>
            <person name="Muruganantham S."/>
            <person name="Sp S."/>
            <person name="Haryani S."/>
            <person name="Lau K.J.X."/>
            <person name="Naqvi N.I."/>
        </authorList>
    </citation>
    <scope>NUCLEOTIDE SEQUENCE [LARGE SCALE GENOMIC DNA]</scope>
    <source>
        <strain evidence="2">GMP-LS</strain>
    </source>
</reference>
<evidence type="ECO:0000313" key="3">
    <source>
        <dbReference type="Proteomes" id="UP001305414"/>
    </source>
</evidence>